<gene>
    <name evidence="1" type="ORF">FNH04_39195</name>
</gene>
<proteinExistence type="predicted"/>
<sequence length="75" mass="7930">KRQDLDVLARLDMTGAGITAAARTAALAAADTDSATIGMRHVVRGVARQFQREARLLRPAELGPHAHLLDDGSQG</sequence>
<keyword evidence="1" id="KW-0547">Nucleotide-binding</keyword>
<protein>
    <submittedName>
        <fullName evidence="1">ATP-binding protein</fullName>
    </submittedName>
</protein>
<evidence type="ECO:0000313" key="1">
    <source>
        <dbReference type="EMBL" id="MPY45717.1"/>
    </source>
</evidence>
<dbReference type="GO" id="GO:0005524">
    <property type="term" value="F:ATP binding"/>
    <property type="evidence" value="ECO:0007669"/>
    <property type="project" value="UniProtKB-KW"/>
</dbReference>
<feature type="non-terminal residue" evidence="1">
    <location>
        <position position="1"/>
    </location>
</feature>
<comment type="caution">
    <text evidence="1">The sequence shown here is derived from an EMBL/GenBank/DDBJ whole genome shotgun (WGS) entry which is preliminary data.</text>
</comment>
<keyword evidence="1" id="KW-0067">ATP-binding</keyword>
<evidence type="ECO:0000313" key="2">
    <source>
        <dbReference type="Proteomes" id="UP000326979"/>
    </source>
</evidence>
<dbReference type="EMBL" id="VJZE01000498">
    <property type="protein sequence ID" value="MPY45717.1"/>
    <property type="molecule type" value="Genomic_DNA"/>
</dbReference>
<dbReference type="AlphaFoldDB" id="A0A5N8WEE8"/>
<dbReference type="Proteomes" id="UP000326979">
    <property type="component" value="Unassembled WGS sequence"/>
</dbReference>
<accession>A0A5N8WEE8</accession>
<reference evidence="1 2" key="1">
    <citation type="submission" date="2019-07" db="EMBL/GenBank/DDBJ databases">
        <title>New species of Amycolatopsis and Streptomyces.</title>
        <authorList>
            <person name="Duangmal K."/>
            <person name="Teo W.F.A."/>
            <person name="Lipun K."/>
        </authorList>
    </citation>
    <scope>NUCLEOTIDE SEQUENCE [LARGE SCALE GENOMIC DNA]</scope>
    <source>
        <strain evidence="1 2">TISTR 2346</strain>
    </source>
</reference>
<name>A0A5N8WEE8_9ACTN</name>
<organism evidence="1 2">
    <name type="scientific">Streptomyces phyllanthi</name>
    <dbReference type="NCBI Taxonomy" id="1803180"/>
    <lineage>
        <taxon>Bacteria</taxon>
        <taxon>Bacillati</taxon>
        <taxon>Actinomycetota</taxon>
        <taxon>Actinomycetes</taxon>
        <taxon>Kitasatosporales</taxon>
        <taxon>Streptomycetaceae</taxon>
        <taxon>Streptomyces</taxon>
    </lineage>
</organism>
<keyword evidence="2" id="KW-1185">Reference proteome</keyword>